<feature type="region of interest" description="Disordered" evidence="1">
    <location>
        <begin position="1"/>
        <end position="39"/>
    </location>
</feature>
<keyword evidence="3" id="KW-1185">Reference proteome</keyword>
<protein>
    <submittedName>
        <fullName evidence="2">Uncharacterized protein</fullName>
    </submittedName>
</protein>
<evidence type="ECO:0000256" key="1">
    <source>
        <dbReference type="SAM" id="MobiDB-lite"/>
    </source>
</evidence>
<evidence type="ECO:0000313" key="3">
    <source>
        <dbReference type="Proteomes" id="UP000077342"/>
    </source>
</evidence>
<dbReference type="EMBL" id="LWCI01000130">
    <property type="protein sequence ID" value="KZS60219.1"/>
    <property type="molecule type" value="Genomic_DNA"/>
</dbReference>
<accession>A0A163Y9M3</accession>
<feature type="compositionally biased region" description="Polar residues" evidence="1">
    <location>
        <begin position="1"/>
        <end position="32"/>
    </location>
</feature>
<sequence length="68" mass="7192">MSGTPSNTLTTQSRQARPRTAHSSQSMTTSPGSAAPPVHSLPLFHAFHAINPGPFGKTFDRNWGCAEG</sequence>
<reference evidence="3" key="1">
    <citation type="submission" date="2016-04" db="EMBL/GenBank/DDBJ databases">
        <authorList>
            <person name="Strapagiel D."/>
            <person name="Borowka P."/>
            <person name="Marciniak B."/>
            <person name="Bakula Z."/>
            <person name="Van Ingen J."/>
            <person name="Safianowska A."/>
            <person name="Dziadek J."/>
            <person name="Jagielski T."/>
        </authorList>
    </citation>
    <scope>NUCLEOTIDE SEQUENCE [LARGE SCALE GENOMIC DNA]</scope>
    <source>
        <strain evidence="3">1010001458</strain>
    </source>
</reference>
<dbReference type="Proteomes" id="UP000077342">
    <property type="component" value="Unassembled WGS sequence"/>
</dbReference>
<name>A0A163Y9M3_9MYCO</name>
<dbReference type="AlphaFoldDB" id="A0A163Y9M3"/>
<evidence type="ECO:0000313" key="2">
    <source>
        <dbReference type="EMBL" id="KZS60219.1"/>
    </source>
</evidence>
<comment type="caution">
    <text evidence="2">The sequence shown here is derived from an EMBL/GenBank/DDBJ whole genome shotgun (WGS) entry which is preliminary data.</text>
</comment>
<proteinExistence type="predicted"/>
<organism evidence="2 3">
    <name type="scientific">Mycobacterium ostraviense</name>
    <dbReference type="NCBI Taxonomy" id="2738409"/>
    <lineage>
        <taxon>Bacteria</taxon>
        <taxon>Bacillati</taxon>
        <taxon>Actinomycetota</taxon>
        <taxon>Actinomycetes</taxon>
        <taxon>Mycobacteriales</taxon>
        <taxon>Mycobacteriaceae</taxon>
        <taxon>Mycobacterium</taxon>
    </lineage>
</organism>
<gene>
    <name evidence="2" type="ORF">A4G28_02485</name>
</gene>